<dbReference type="PANTHER" id="PTHR43856:SF1">
    <property type="entry name" value="MITOCHONDRIAL CARDIOLIPIN HYDROLASE"/>
    <property type="match status" value="1"/>
</dbReference>
<dbReference type="STRING" id="1306947.J120_04625"/>
<dbReference type="InterPro" id="IPR025202">
    <property type="entry name" value="PLD-like_dom"/>
</dbReference>
<protein>
    <recommendedName>
        <fullName evidence="3">phospholipase D</fullName>
        <ecNumber evidence="3">3.1.4.4</ecNumber>
    </recommendedName>
</protein>
<dbReference type="GO" id="GO:0004630">
    <property type="term" value="F:phospholipase D activity"/>
    <property type="evidence" value="ECO:0007669"/>
    <property type="project" value="UniProtKB-EC"/>
</dbReference>
<keyword evidence="4" id="KW-0378">Hydrolase</keyword>
<evidence type="ECO:0000259" key="8">
    <source>
        <dbReference type="Pfam" id="PF13091"/>
    </source>
</evidence>
<reference evidence="9 10" key="1">
    <citation type="journal article" date="2013" name="Proc. Natl. Acad. Sci. U.S.A.">
        <title>Candidate phylum TM6 genome recovered from a hospital sink biofilm provides genomic insights into this uncultivated phylum.</title>
        <authorList>
            <person name="McLean J.S."/>
            <person name="Lombardo M.J."/>
            <person name="Badger J.H."/>
            <person name="Edlund A."/>
            <person name="Novotny M."/>
            <person name="Yee-Greenbaum J."/>
            <person name="Vyahhi N."/>
            <person name="Hall A.P."/>
            <person name="Yang Y."/>
            <person name="Dupont C.L."/>
            <person name="Ziegler M.G."/>
            <person name="Chitsaz H."/>
            <person name="Allen A.E."/>
            <person name="Yooseph S."/>
            <person name="Tesler G."/>
            <person name="Pevzner P.A."/>
            <person name="Friedman R.M."/>
            <person name="Nealson K.H."/>
            <person name="Venter J.C."/>
            <person name="Lasken R.S."/>
        </authorList>
    </citation>
    <scope>NUCLEOTIDE SEQUENCE [LARGE SCALE GENOMIC DNA]</scope>
    <source>
        <strain evidence="9 10">TM6SC1</strain>
    </source>
</reference>
<evidence type="ECO:0000256" key="2">
    <source>
        <dbReference type="ARBA" id="ARBA00008664"/>
    </source>
</evidence>
<dbReference type="PANTHER" id="PTHR43856">
    <property type="entry name" value="CARDIOLIPIN HYDROLASE"/>
    <property type="match status" value="1"/>
</dbReference>
<dbReference type="Gene3D" id="3.30.870.10">
    <property type="entry name" value="Endonuclease Chain A"/>
    <property type="match status" value="1"/>
</dbReference>
<name>A0A0D2I186_9BACT</name>
<keyword evidence="7" id="KW-0472">Membrane</keyword>
<feature type="domain" description="Phospholipase D-like" evidence="8">
    <location>
        <begin position="98"/>
        <end position="230"/>
    </location>
</feature>
<keyword evidence="10" id="KW-1185">Reference proteome</keyword>
<proteinExistence type="inferred from homology"/>
<evidence type="ECO:0000256" key="7">
    <source>
        <dbReference type="SAM" id="Phobius"/>
    </source>
</evidence>
<keyword evidence="5" id="KW-0442">Lipid degradation</keyword>
<keyword evidence="7" id="KW-0812">Transmembrane</keyword>
<dbReference type="EC" id="3.1.4.4" evidence="3"/>
<comment type="similarity">
    <text evidence="2">Belongs to the phospholipase D family.</text>
</comment>
<evidence type="ECO:0000256" key="5">
    <source>
        <dbReference type="ARBA" id="ARBA00022963"/>
    </source>
</evidence>
<dbReference type="Pfam" id="PF13091">
    <property type="entry name" value="PLDc_2"/>
    <property type="match status" value="1"/>
</dbReference>
<dbReference type="GO" id="GO:0016042">
    <property type="term" value="P:lipid catabolic process"/>
    <property type="evidence" value="ECO:0007669"/>
    <property type="project" value="UniProtKB-KW"/>
</dbReference>
<evidence type="ECO:0000313" key="9">
    <source>
        <dbReference type="EMBL" id="KIX84990.1"/>
    </source>
</evidence>
<feature type="transmembrane region" description="Helical" evidence="7">
    <location>
        <begin position="7"/>
        <end position="26"/>
    </location>
</feature>
<dbReference type="eggNOG" id="COG1502">
    <property type="taxonomic scope" value="Bacteria"/>
</dbReference>
<evidence type="ECO:0000256" key="6">
    <source>
        <dbReference type="ARBA" id="ARBA00023098"/>
    </source>
</evidence>
<keyword evidence="6" id="KW-0443">Lipid metabolism</keyword>
<dbReference type="SUPFAM" id="SSF56024">
    <property type="entry name" value="Phospholipase D/nuclease"/>
    <property type="match status" value="1"/>
</dbReference>
<comment type="catalytic activity">
    <reaction evidence="1">
        <text>a 1,2-diacyl-sn-glycero-3-phosphocholine + H2O = a 1,2-diacyl-sn-glycero-3-phosphate + choline + H(+)</text>
        <dbReference type="Rhea" id="RHEA:14445"/>
        <dbReference type="ChEBI" id="CHEBI:15354"/>
        <dbReference type="ChEBI" id="CHEBI:15377"/>
        <dbReference type="ChEBI" id="CHEBI:15378"/>
        <dbReference type="ChEBI" id="CHEBI:57643"/>
        <dbReference type="ChEBI" id="CHEBI:58608"/>
        <dbReference type="EC" id="3.1.4.4"/>
    </reaction>
</comment>
<comment type="caution">
    <text evidence="9">The sequence shown here is derived from an EMBL/GenBank/DDBJ whole genome shotgun (WGS) entry which is preliminary data.</text>
</comment>
<dbReference type="InterPro" id="IPR051406">
    <property type="entry name" value="PLD_domain"/>
</dbReference>
<keyword evidence="7" id="KW-1133">Transmembrane helix</keyword>
<dbReference type="EMBL" id="ARQD01000004">
    <property type="protein sequence ID" value="KIX84990.1"/>
    <property type="molecule type" value="Genomic_DNA"/>
</dbReference>
<evidence type="ECO:0000256" key="1">
    <source>
        <dbReference type="ARBA" id="ARBA00000798"/>
    </source>
</evidence>
<accession>A0A0D2I186</accession>
<gene>
    <name evidence="9" type="ORF">J120_04625</name>
</gene>
<evidence type="ECO:0000313" key="10">
    <source>
        <dbReference type="Proteomes" id="UP000032214"/>
    </source>
</evidence>
<evidence type="ECO:0000256" key="4">
    <source>
        <dbReference type="ARBA" id="ARBA00022801"/>
    </source>
</evidence>
<dbReference type="GO" id="GO:0016891">
    <property type="term" value="F:RNA endonuclease activity producing 5'-phosphomonoesters, hydrolytic mechanism"/>
    <property type="evidence" value="ECO:0007669"/>
    <property type="project" value="TreeGrafter"/>
</dbReference>
<dbReference type="Proteomes" id="UP000032214">
    <property type="component" value="Unassembled WGS sequence"/>
</dbReference>
<organism evidence="9 10">
    <name type="scientific">candidate division TM6 bacterium JCVI TM6SC1</name>
    <dbReference type="NCBI Taxonomy" id="1306947"/>
    <lineage>
        <taxon>Bacteria</taxon>
        <taxon>Candidatus Babelota</taxon>
        <taxon>Vermiphilus</taxon>
    </lineage>
</organism>
<dbReference type="AlphaFoldDB" id="A0A0D2I186"/>
<sequence length="266" mass="30251">MRAKYIRYLWYGAGCIVILMMAWIVASPSTKHSIVRKIEEFTHPSRHTIITPDNQIIHVNRAERSEHIHTTYQKALLPLCPPVAEAYFSPYDSLGSLLVELIKHERESIRIAIFSFTDGTIAQALIEAQERGVTVEIMADAGGIKDRFSKINMLALHGVPVYVYIPTNQGILNDILHHKFALFGCNLFDSSLIWTGSFNFTKSASKANHENVVLLDTKPLIARYSEHYKTLRKRTRKYKPVKMPDDVTTIAQRKKRVKAKTVPGYA</sequence>
<evidence type="ECO:0000256" key="3">
    <source>
        <dbReference type="ARBA" id="ARBA00012027"/>
    </source>
</evidence>